<accession>A0ABS5GBR1</accession>
<dbReference type="RefSeq" id="WP_012044684.1">
    <property type="nucleotide sequence ID" value="NZ_JABFDP010000035.1"/>
</dbReference>
<sequence length="72" mass="7706">MKDFSDASFSPDLIALMTQALDGAVAALPEPVSSTHVTLLAESVLRAAKTGERDPAVMQRLALLELQIMPRV</sequence>
<dbReference type="EMBL" id="JAFCLK010000023">
    <property type="protein sequence ID" value="MBR1138704.1"/>
    <property type="molecule type" value="Genomic_DNA"/>
</dbReference>
<keyword evidence="2" id="KW-1185">Reference proteome</keyword>
<evidence type="ECO:0000313" key="2">
    <source>
        <dbReference type="Proteomes" id="UP001314635"/>
    </source>
</evidence>
<name>A0ABS5GBR1_9BRAD</name>
<gene>
    <name evidence="1" type="ORF">JQ619_23345</name>
</gene>
<reference evidence="2" key="1">
    <citation type="journal article" date="2021" name="ISME J.">
        <title>Evolutionary origin and ecological implication of a unique nif island in free-living Bradyrhizobium lineages.</title>
        <authorList>
            <person name="Tao J."/>
        </authorList>
    </citation>
    <scope>NUCLEOTIDE SEQUENCE [LARGE SCALE GENOMIC DNA]</scope>
    <source>
        <strain evidence="2">SZCCT0094</strain>
    </source>
</reference>
<comment type="caution">
    <text evidence="1">The sequence shown here is derived from an EMBL/GenBank/DDBJ whole genome shotgun (WGS) entry which is preliminary data.</text>
</comment>
<dbReference type="Proteomes" id="UP001314635">
    <property type="component" value="Unassembled WGS sequence"/>
</dbReference>
<organism evidence="1 2">
    <name type="scientific">Bradyrhizobium denitrificans</name>
    <dbReference type="NCBI Taxonomy" id="2734912"/>
    <lineage>
        <taxon>Bacteria</taxon>
        <taxon>Pseudomonadati</taxon>
        <taxon>Pseudomonadota</taxon>
        <taxon>Alphaproteobacteria</taxon>
        <taxon>Hyphomicrobiales</taxon>
        <taxon>Nitrobacteraceae</taxon>
        <taxon>Bradyrhizobium</taxon>
    </lineage>
</organism>
<evidence type="ECO:0000313" key="1">
    <source>
        <dbReference type="EMBL" id="MBR1138704.1"/>
    </source>
</evidence>
<protein>
    <submittedName>
        <fullName evidence="1">Uncharacterized protein</fullName>
    </submittedName>
</protein>
<proteinExistence type="predicted"/>